<keyword evidence="2" id="KW-1185">Reference proteome</keyword>
<protein>
    <recommendedName>
        <fullName evidence="3">XkdX family protein</fullName>
    </recommendedName>
</protein>
<evidence type="ECO:0000313" key="1">
    <source>
        <dbReference type="EMBL" id="MBD7937140.1"/>
    </source>
</evidence>
<dbReference type="Proteomes" id="UP000657931">
    <property type="component" value="Unassembled WGS sequence"/>
</dbReference>
<dbReference type="EMBL" id="JACSQT010000003">
    <property type="protein sequence ID" value="MBD7937140.1"/>
    <property type="molecule type" value="Genomic_DNA"/>
</dbReference>
<proteinExistence type="predicted"/>
<sequence>MKAKVIKKFRDKYSKEVYKVGQIYVGENKRIKELEGFGWVEKSKVNKTPVGEGE</sequence>
<comment type="caution">
    <text evidence="1">The sequence shown here is derived from an EMBL/GenBank/DDBJ whole genome shotgun (WGS) entry which is preliminary data.</text>
</comment>
<organism evidence="1 2">
    <name type="scientific">Cytobacillus stercorigallinarum</name>
    <dbReference type="NCBI Taxonomy" id="2762240"/>
    <lineage>
        <taxon>Bacteria</taxon>
        <taxon>Bacillati</taxon>
        <taxon>Bacillota</taxon>
        <taxon>Bacilli</taxon>
        <taxon>Bacillales</taxon>
        <taxon>Bacillaceae</taxon>
        <taxon>Cytobacillus</taxon>
    </lineage>
</organism>
<gene>
    <name evidence="1" type="ORF">H9655_08860</name>
</gene>
<accession>A0ABR8QNM5</accession>
<evidence type="ECO:0000313" key="2">
    <source>
        <dbReference type="Proteomes" id="UP000657931"/>
    </source>
</evidence>
<reference evidence="1 2" key="1">
    <citation type="submission" date="2020-08" db="EMBL/GenBank/DDBJ databases">
        <title>A Genomic Blueprint of the Chicken Gut Microbiome.</title>
        <authorList>
            <person name="Gilroy R."/>
            <person name="Ravi A."/>
            <person name="Getino M."/>
            <person name="Pursley I."/>
            <person name="Horton D.L."/>
            <person name="Alikhan N.-F."/>
            <person name="Baker D."/>
            <person name="Gharbi K."/>
            <person name="Hall N."/>
            <person name="Watson M."/>
            <person name="Adriaenssens E.M."/>
            <person name="Foster-Nyarko E."/>
            <person name="Jarju S."/>
            <person name="Secka A."/>
            <person name="Antonio M."/>
            <person name="Oren A."/>
            <person name="Chaudhuri R."/>
            <person name="La Ragione R.M."/>
            <person name="Hildebrand F."/>
            <person name="Pallen M.J."/>
        </authorList>
    </citation>
    <scope>NUCLEOTIDE SEQUENCE [LARGE SCALE GENOMIC DNA]</scope>
    <source>
        <strain evidence="1 2">Sa5YUA1</strain>
    </source>
</reference>
<evidence type="ECO:0008006" key="3">
    <source>
        <dbReference type="Google" id="ProtNLM"/>
    </source>
</evidence>
<dbReference type="RefSeq" id="WP_191813085.1">
    <property type="nucleotide sequence ID" value="NZ_JACSQT010000003.1"/>
</dbReference>
<name>A0ABR8QNM5_9BACI</name>